<dbReference type="InterPro" id="IPR000387">
    <property type="entry name" value="Tyr_Pase_dom"/>
</dbReference>
<dbReference type="InterPro" id="IPR000340">
    <property type="entry name" value="Dual-sp_phosphatase_cat-dom"/>
</dbReference>
<dbReference type="Proteomes" id="UP000514716">
    <property type="component" value="Chromosome"/>
</dbReference>
<dbReference type="PANTHER" id="PTHR47216">
    <property type="match status" value="1"/>
</dbReference>
<evidence type="ECO:0000313" key="2">
    <source>
        <dbReference type="EMBL" id="QMT16595.1"/>
    </source>
</evidence>
<dbReference type="Pfam" id="PF00782">
    <property type="entry name" value="DSPc"/>
    <property type="match status" value="1"/>
</dbReference>
<dbReference type="PROSITE" id="PS50056">
    <property type="entry name" value="TYR_PHOSPHATASE_2"/>
    <property type="match status" value="1"/>
</dbReference>
<dbReference type="SUPFAM" id="SSF52799">
    <property type="entry name" value="(Phosphotyrosine protein) phosphatases II"/>
    <property type="match status" value="1"/>
</dbReference>
<organism evidence="2 3">
    <name type="scientific">Planococcus maritimus</name>
    <dbReference type="NCBI Taxonomy" id="192421"/>
    <lineage>
        <taxon>Bacteria</taxon>
        <taxon>Bacillati</taxon>
        <taxon>Bacillota</taxon>
        <taxon>Bacilli</taxon>
        <taxon>Bacillales</taxon>
        <taxon>Caryophanaceae</taxon>
        <taxon>Planococcus</taxon>
    </lineage>
</organism>
<dbReference type="KEGG" id="pdec:H1Q58_11505"/>
<dbReference type="PANTHER" id="PTHR47216:SF4">
    <property type="entry name" value="OS01G0859400 PROTEIN"/>
    <property type="match status" value="1"/>
</dbReference>
<protein>
    <submittedName>
        <fullName evidence="2">Dual specificity protein phosphatase family protein</fullName>
    </submittedName>
</protein>
<dbReference type="AlphaFoldDB" id="A0A7D7MA27"/>
<dbReference type="RefSeq" id="WP_182091551.1">
    <property type="nucleotide sequence ID" value="NZ_CP059540.1"/>
</dbReference>
<sequence>MNEAYQQLVKDRIFIGGAADAKTAVANEGIDVVFDLRAEAGDSDESYTRVHAPIVDDSTEQQDESIQEAIDGVVTAYEEGKKVFFHCAGGSNRAGTVAIGTLLALGEAKTVEEAEQMAMSARPKINVKPELKESLQRLYPQA</sequence>
<dbReference type="Gene3D" id="3.90.190.10">
    <property type="entry name" value="Protein tyrosine phosphatase superfamily"/>
    <property type="match status" value="1"/>
</dbReference>
<reference evidence="2 3" key="1">
    <citation type="submission" date="2020-07" db="EMBL/GenBank/DDBJ databases">
        <title>Screening of a cold-adapted Planococcus bacterium producing protease in traditional shrimp paste and protease identification by genome sequencing.</title>
        <authorList>
            <person name="Gao R."/>
            <person name="Leng W."/>
            <person name="Chu Q."/>
            <person name="Wu X."/>
            <person name="Liu H."/>
            <person name="Li X."/>
        </authorList>
    </citation>
    <scope>NUCLEOTIDE SEQUENCE [LARGE SCALE GENOMIC DNA]</scope>
    <source>
        <strain evidence="2 3">XJ11</strain>
    </source>
</reference>
<keyword evidence="3" id="KW-1185">Reference proteome</keyword>
<dbReference type="EMBL" id="CP059540">
    <property type="protein sequence ID" value="QMT16595.1"/>
    <property type="molecule type" value="Genomic_DNA"/>
</dbReference>
<proteinExistence type="predicted"/>
<name>A0A7D7MA27_PLAMR</name>
<dbReference type="SMART" id="SM00195">
    <property type="entry name" value="DSPc"/>
    <property type="match status" value="1"/>
</dbReference>
<dbReference type="InterPro" id="IPR020422">
    <property type="entry name" value="TYR_PHOSPHATASE_DUAL_dom"/>
</dbReference>
<dbReference type="InterPro" id="IPR029021">
    <property type="entry name" value="Prot-tyrosine_phosphatase-like"/>
</dbReference>
<gene>
    <name evidence="2" type="ORF">H1Q58_11505</name>
</gene>
<feature type="domain" description="Tyrosine specific protein phosphatases" evidence="1">
    <location>
        <begin position="64"/>
        <end position="133"/>
    </location>
</feature>
<evidence type="ECO:0000313" key="3">
    <source>
        <dbReference type="Proteomes" id="UP000514716"/>
    </source>
</evidence>
<evidence type="ECO:0000259" key="1">
    <source>
        <dbReference type="PROSITE" id="PS50056"/>
    </source>
</evidence>
<accession>A0A7D7MA27</accession>